<reference evidence="1 2" key="1">
    <citation type="submission" date="2024-07" db="EMBL/GenBank/DDBJ databases">
        <title>Novel bacterial strain Erwinia sp. OPT-41 promoting growth of various crops.</title>
        <authorList>
            <person name="Egorshina A."/>
            <person name="Lukyantsev M.A."/>
            <person name="Golubev S.N."/>
            <person name="Muratova A.Y."/>
            <person name="Bulygina E.A."/>
        </authorList>
    </citation>
    <scope>NUCLEOTIDE SEQUENCE [LARGE SCALE GENOMIC DNA]</scope>
    <source>
        <strain evidence="1 2">OPT-41</strain>
    </source>
</reference>
<dbReference type="EMBL" id="JBGCUC010000029">
    <property type="protein sequence ID" value="MFG6078830.1"/>
    <property type="molecule type" value="Genomic_DNA"/>
</dbReference>
<name>A0ABW7CRH9_9GAMM</name>
<protein>
    <submittedName>
        <fullName evidence="1">Uncharacterized protein</fullName>
    </submittedName>
</protein>
<keyword evidence="2" id="KW-1185">Reference proteome</keyword>
<organism evidence="1 2">
    <name type="scientific">Erwinia plantamica</name>
    <dbReference type="NCBI Taxonomy" id="3237104"/>
    <lineage>
        <taxon>Bacteria</taxon>
        <taxon>Pseudomonadati</taxon>
        <taxon>Pseudomonadota</taxon>
        <taxon>Gammaproteobacteria</taxon>
        <taxon>Enterobacterales</taxon>
        <taxon>Erwiniaceae</taxon>
        <taxon>Erwinia</taxon>
    </lineage>
</organism>
<sequence length="143" mass="16291">MLAWQEIAQFLGHSQSDEEFINLSSVFNELPILETGVLGDRTYYSYFKSGVFFLLENENIEQIMLYIKPAEGFSAYRGDLPVPANKTEAEIIDILGYPASSGGGKTDMLLGYINRWIKYERANYALHLQFDSSNHLCMVTFIK</sequence>
<dbReference type="Proteomes" id="UP001605250">
    <property type="component" value="Unassembled WGS sequence"/>
</dbReference>
<comment type="caution">
    <text evidence="1">The sequence shown here is derived from an EMBL/GenBank/DDBJ whole genome shotgun (WGS) entry which is preliminary data.</text>
</comment>
<evidence type="ECO:0000313" key="1">
    <source>
        <dbReference type="EMBL" id="MFG6078830.1"/>
    </source>
</evidence>
<gene>
    <name evidence="1" type="ORF">AB3U87_21075</name>
</gene>
<proteinExistence type="predicted"/>
<evidence type="ECO:0000313" key="2">
    <source>
        <dbReference type="Proteomes" id="UP001605250"/>
    </source>
</evidence>
<accession>A0ABW7CRH9</accession>
<dbReference type="RefSeq" id="WP_394150392.1">
    <property type="nucleotide sequence ID" value="NZ_JBGCUC010000029.1"/>
</dbReference>